<gene>
    <name evidence="1" type="ORF">DERYTH_LOCUS9081</name>
</gene>
<organism evidence="1 2">
    <name type="scientific">Dentiscutata erythropus</name>
    <dbReference type="NCBI Taxonomy" id="1348616"/>
    <lineage>
        <taxon>Eukaryota</taxon>
        <taxon>Fungi</taxon>
        <taxon>Fungi incertae sedis</taxon>
        <taxon>Mucoromycota</taxon>
        <taxon>Glomeromycotina</taxon>
        <taxon>Glomeromycetes</taxon>
        <taxon>Diversisporales</taxon>
        <taxon>Gigasporaceae</taxon>
        <taxon>Dentiscutata</taxon>
    </lineage>
</organism>
<protein>
    <submittedName>
        <fullName evidence="1">12588_t:CDS:1</fullName>
    </submittedName>
</protein>
<dbReference type="Proteomes" id="UP000789405">
    <property type="component" value="Unassembled WGS sequence"/>
</dbReference>
<evidence type="ECO:0000313" key="1">
    <source>
        <dbReference type="EMBL" id="CAG8629671.1"/>
    </source>
</evidence>
<sequence>MIHYNTGFGIQDMISSNRGLVLEELTKPVATSSSQEQNNQITELSIDSQTRAFTSMIIQTTTTSMMRTMQQ</sequence>
<dbReference type="EMBL" id="CAJVPY010004850">
    <property type="protein sequence ID" value="CAG8629671.1"/>
    <property type="molecule type" value="Genomic_DNA"/>
</dbReference>
<name>A0A9N9GVJ1_9GLOM</name>
<keyword evidence="2" id="KW-1185">Reference proteome</keyword>
<comment type="caution">
    <text evidence="1">The sequence shown here is derived from an EMBL/GenBank/DDBJ whole genome shotgun (WGS) entry which is preliminary data.</text>
</comment>
<evidence type="ECO:0000313" key="2">
    <source>
        <dbReference type="Proteomes" id="UP000789405"/>
    </source>
</evidence>
<proteinExistence type="predicted"/>
<accession>A0A9N9GVJ1</accession>
<reference evidence="1" key="1">
    <citation type="submission" date="2021-06" db="EMBL/GenBank/DDBJ databases">
        <authorList>
            <person name="Kallberg Y."/>
            <person name="Tangrot J."/>
            <person name="Rosling A."/>
        </authorList>
    </citation>
    <scope>NUCLEOTIDE SEQUENCE</scope>
    <source>
        <strain evidence="1">MA453B</strain>
    </source>
</reference>
<dbReference type="AlphaFoldDB" id="A0A9N9GVJ1"/>